<accession>A0A934SZS5</accession>
<proteinExistence type="predicted"/>
<dbReference type="RefSeq" id="WP_200593046.1">
    <property type="nucleotide sequence ID" value="NZ_JAEPBG010000006.1"/>
</dbReference>
<gene>
    <name evidence="1" type="ORF">JJB74_15555</name>
</gene>
<evidence type="ECO:0000313" key="2">
    <source>
        <dbReference type="Proteomes" id="UP000622890"/>
    </source>
</evidence>
<sequence length="265" mass="29509">MTSIYSYDIENISQGEFALRANGTPIGRIAGGNGHWKAEVDSPKINPIEAKSLCADMILGLAHSGADSIRTQMAAIIEAHPMRRDAKQDFYIEDSRFLAKWAGATNLIWIVTNNATHLHPLDFPNSADEISDALDRLFPEDDAPQATLYLLDFTTNRVSEISVEAVRSLLFYTPKYELEQATVKRHGRSLATIVTRPSHRTGYGHAQLCHVTVECESEPDAADVVVLSALAFIFPRRYEGNRYAAPESIEVRNATSILYRWKSSI</sequence>
<dbReference type="EMBL" id="JAEPBG010000006">
    <property type="protein sequence ID" value="MBK4736037.1"/>
    <property type="molecule type" value="Genomic_DNA"/>
</dbReference>
<protein>
    <submittedName>
        <fullName evidence="1">Uncharacterized protein</fullName>
    </submittedName>
</protein>
<dbReference type="AlphaFoldDB" id="A0A934SZS5"/>
<dbReference type="Proteomes" id="UP000622890">
    <property type="component" value="Unassembled WGS sequence"/>
</dbReference>
<reference evidence="1" key="1">
    <citation type="submission" date="2021-01" db="EMBL/GenBank/DDBJ databases">
        <title>Genome sequence of strain Noviherbaspirillum sp. DKR-6.</title>
        <authorList>
            <person name="Chaudhary D.K."/>
        </authorList>
    </citation>
    <scope>NUCLEOTIDE SEQUENCE</scope>
    <source>
        <strain evidence="1">DKR-6</strain>
    </source>
</reference>
<keyword evidence="2" id="KW-1185">Reference proteome</keyword>
<organism evidence="1 2">
    <name type="scientific">Noviherbaspirillum pedocola</name>
    <dbReference type="NCBI Taxonomy" id="2801341"/>
    <lineage>
        <taxon>Bacteria</taxon>
        <taxon>Pseudomonadati</taxon>
        <taxon>Pseudomonadota</taxon>
        <taxon>Betaproteobacteria</taxon>
        <taxon>Burkholderiales</taxon>
        <taxon>Oxalobacteraceae</taxon>
        <taxon>Noviherbaspirillum</taxon>
    </lineage>
</organism>
<comment type="caution">
    <text evidence="1">The sequence shown here is derived from an EMBL/GenBank/DDBJ whole genome shotgun (WGS) entry which is preliminary data.</text>
</comment>
<evidence type="ECO:0000313" key="1">
    <source>
        <dbReference type="EMBL" id="MBK4736037.1"/>
    </source>
</evidence>
<name>A0A934SZS5_9BURK</name>